<evidence type="ECO:0000313" key="1">
    <source>
        <dbReference type="EMBL" id="KAB8250319.1"/>
    </source>
</evidence>
<sequence length="111" mass="12230">MDCDVSVVAEGVLKILSKRSVARTIEFSRENNTRPRCADMVPHCRDLDIHATVGTFDGGQEAHIHGRSHVTCDGLLRTVARGLNHRNGSKGPYCVLMVDRGCLVLITSRRC</sequence>
<dbReference type="Proteomes" id="UP000325434">
    <property type="component" value="Unassembled WGS sequence"/>
</dbReference>
<name>A0A5N6H9I8_ASPFL</name>
<gene>
    <name evidence="1" type="ORF">BDV35DRAFT_342765</name>
</gene>
<dbReference type="EMBL" id="ML734566">
    <property type="protein sequence ID" value="KAB8250319.1"/>
    <property type="molecule type" value="Genomic_DNA"/>
</dbReference>
<organism evidence="1">
    <name type="scientific">Aspergillus flavus</name>
    <dbReference type="NCBI Taxonomy" id="5059"/>
    <lineage>
        <taxon>Eukaryota</taxon>
        <taxon>Fungi</taxon>
        <taxon>Dikarya</taxon>
        <taxon>Ascomycota</taxon>
        <taxon>Pezizomycotina</taxon>
        <taxon>Eurotiomycetes</taxon>
        <taxon>Eurotiomycetidae</taxon>
        <taxon>Eurotiales</taxon>
        <taxon>Aspergillaceae</taxon>
        <taxon>Aspergillus</taxon>
        <taxon>Aspergillus subgen. Circumdati</taxon>
    </lineage>
</organism>
<dbReference type="AlphaFoldDB" id="A0A5N6H9I8"/>
<accession>A0A5N6H9I8</accession>
<reference evidence="1" key="1">
    <citation type="submission" date="2019-04" db="EMBL/GenBank/DDBJ databases">
        <title>Friends and foes A comparative genomics study of 23 Aspergillus species from section Flavi.</title>
        <authorList>
            <consortium name="DOE Joint Genome Institute"/>
            <person name="Kjaerbolling I."/>
            <person name="Vesth T."/>
            <person name="Frisvad J.C."/>
            <person name="Nybo J.L."/>
            <person name="Theobald S."/>
            <person name="Kildgaard S."/>
            <person name="Isbrandt T."/>
            <person name="Kuo A."/>
            <person name="Sato A."/>
            <person name="Lyhne E.K."/>
            <person name="Kogle M.E."/>
            <person name="Wiebenga A."/>
            <person name="Kun R.S."/>
            <person name="Lubbers R.J."/>
            <person name="Makela M.R."/>
            <person name="Barry K."/>
            <person name="Chovatia M."/>
            <person name="Clum A."/>
            <person name="Daum C."/>
            <person name="Haridas S."/>
            <person name="He G."/>
            <person name="LaButti K."/>
            <person name="Lipzen A."/>
            <person name="Mondo S."/>
            <person name="Riley R."/>
            <person name="Salamov A."/>
            <person name="Simmons B.A."/>
            <person name="Magnuson J.K."/>
            <person name="Henrissat B."/>
            <person name="Mortensen U.H."/>
            <person name="Larsen T.O."/>
            <person name="Devries R.P."/>
            <person name="Grigoriev I.V."/>
            <person name="Machida M."/>
            <person name="Baker S.E."/>
            <person name="Andersen M.R."/>
        </authorList>
    </citation>
    <scope>NUCLEOTIDE SEQUENCE [LARGE SCALE GENOMIC DNA]</scope>
    <source>
        <strain evidence="1">CBS 121.62</strain>
    </source>
</reference>
<proteinExistence type="predicted"/>
<protein>
    <submittedName>
        <fullName evidence="1">Uncharacterized protein</fullName>
    </submittedName>
</protein>